<reference evidence="2" key="2">
    <citation type="submission" date="2023-05" db="EMBL/GenBank/DDBJ databases">
        <authorList>
            <consortium name="Lawrence Berkeley National Laboratory"/>
            <person name="Steindorff A."/>
            <person name="Hensen N."/>
            <person name="Bonometti L."/>
            <person name="Westerberg I."/>
            <person name="Brannstrom I.O."/>
            <person name="Guillou S."/>
            <person name="Cros-Aarteil S."/>
            <person name="Calhoun S."/>
            <person name="Haridas S."/>
            <person name="Kuo A."/>
            <person name="Mondo S."/>
            <person name="Pangilinan J."/>
            <person name="Riley R."/>
            <person name="Labutti K."/>
            <person name="Andreopoulos B."/>
            <person name="Lipzen A."/>
            <person name="Chen C."/>
            <person name="Yanf M."/>
            <person name="Daum C."/>
            <person name="Ng V."/>
            <person name="Clum A."/>
            <person name="Ohm R."/>
            <person name="Martin F."/>
            <person name="Silar P."/>
            <person name="Natvig D."/>
            <person name="Lalanne C."/>
            <person name="Gautier V."/>
            <person name="Ament-Velasquez S.L."/>
            <person name="Kruys A."/>
            <person name="Hutchinson M.I."/>
            <person name="Powell A.J."/>
            <person name="Barry K."/>
            <person name="Miller A.N."/>
            <person name="Grigoriev I.V."/>
            <person name="Debuchy R."/>
            <person name="Gladieux P."/>
            <person name="Thoren M.H."/>
            <person name="Johannesson H."/>
        </authorList>
    </citation>
    <scope>NUCLEOTIDE SEQUENCE</scope>
    <source>
        <strain evidence="2">PSN293</strain>
    </source>
</reference>
<feature type="transmembrane region" description="Helical" evidence="1">
    <location>
        <begin position="6"/>
        <end position="31"/>
    </location>
</feature>
<organism evidence="2 3">
    <name type="scientific">Rhypophila decipiens</name>
    <dbReference type="NCBI Taxonomy" id="261697"/>
    <lineage>
        <taxon>Eukaryota</taxon>
        <taxon>Fungi</taxon>
        <taxon>Dikarya</taxon>
        <taxon>Ascomycota</taxon>
        <taxon>Pezizomycotina</taxon>
        <taxon>Sordariomycetes</taxon>
        <taxon>Sordariomycetidae</taxon>
        <taxon>Sordariales</taxon>
        <taxon>Naviculisporaceae</taxon>
        <taxon>Rhypophila</taxon>
    </lineage>
</organism>
<reference evidence="2" key="1">
    <citation type="journal article" date="2023" name="Mol. Phylogenet. Evol.">
        <title>Genome-scale phylogeny and comparative genomics of the fungal order Sordariales.</title>
        <authorList>
            <person name="Hensen N."/>
            <person name="Bonometti L."/>
            <person name="Westerberg I."/>
            <person name="Brannstrom I.O."/>
            <person name="Guillou S."/>
            <person name="Cros-Aarteil S."/>
            <person name="Calhoun S."/>
            <person name="Haridas S."/>
            <person name="Kuo A."/>
            <person name="Mondo S."/>
            <person name="Pangilinan J."/>
            <person name="Riley R."/>
            <person name="LaButti K."/>
            <person name="Andreopoulos B."/>
            <person name="Lipzen A."/>
            <person name="Chen C."/>
            <person name="Yan M."/>
            <person name="Daum C."/>
            <person name="Ng V."/>
            <person name="Clum A."/>
            <person name="Steindorff A."/>
            <person name="Ohm R.A."/>
            <person name="Martin F."/>
            <person name="Silar P."/>
            <person name="Natvig D.O."/>
            <person name="Lalanne C."/>
            <person name="Gautier V."/>
            <person name="Ament-Velasquez S.L."/>
            <person name="Kruys A."/>
            <person name="Hutchinson M.I."/>
            <person name="Powell A.J."/>
            <person name="Barry K."/>
            <person name="Miller A.N."/>
            <person name="Grigoriev I.V."/>
            <person name="Debuchy R."/>
            <person name="Gladieux P."/>
            <person name="Hiltunen Thoren M."/>
            <person name="Johannesson H."/>
        </authorList>
    </citation>
    <scope>NUCLEOTIDE SEQUENCE</scope>
    <source>
        <strain evidence="2">PSN293</strain>
    </source>
</reference>
<comment type="caution">
    <text evidence="2">The sequence shown here is derived from an EMBL/GenBank/DDBJ whole genome shotgun (WGS) entry which is preliminary data.</text>
</comment>
<evidence type="ECO:0000256" key="1">
    <source>
        <dbReference type="SAM" id="Phobius"/>
    </source>
</evidence>
<evidence type="ECO:0000313" key="2">
    <source>
        <dbReference type="EMBL" id="KAK4213305.1"/>
    </source>
</evidence>
<protein>
    <submittedName>
        <fullName evidence="2">Uncharacterized protein</fullName>
    </submittedName>
</protein>
<dbReference type="AlphaFoldDB" id="A0AAN6Y8J1"/>
<name>A0AAN6Y8J1_9PEZI</name>
<evidence type="ECO:0000313" key="3">
    <source>
        <dbReference type="Proteomes" id="UP001301769"/>
    </source>
</evidence>
<proteinExistence type="predicted"/>
<accession>A0AAN6Y8J1</accession>
<keyword evidence="1" id="KW-0812">Transmembrane</keyword>
<gene>
    <name evidence="2" type="ORF">QBC37DRAFT_174519</name>
</gene>
<feature type="transmembrane region" description="Helical" evidence="1">
    <location>
        <begin position="83"/>
        <end position="104"/>
    </location>
</feature>
<keyword evidence="1" id="KW-1133">Transmembrane helix</keyword>
<sequence length="143" mass="16754">MFIYLLGLAFCASLFHLFYFSFSLYTFALLFFSSLHIPRFMTFFYGGNFFLLFNFVLVTHHHLRDGKLVYSEIHVIKKDTSVMERFGVFEVSTGVYLLVSFVAFRGWHSRFVDWFDVITISSLMVFISSHEAHGEDGRRLRGS</sequence>
<dbReference type="Proteomes" id="UP001301769">
    <property type="component" value="Unassembled WGS sequence"/>
</dbReference>
<keyword evidence="3" id="KW-1185">Reference proteome</keyword>
<keyword evidence="1" id="KW-0472">Membrane</keyword>
<dbReference type="EMBL" id="MU858111">
    <property type="protein sequence ID" value="KAK4213305.1"/>
    <property type="molecule type" value="Genomic_DNA"/>
</dbReference>
<feature type="transmembrane region" description="Helical" evidence="1">
    <location>
        <begin position="43"/>
        <end position="63"/>
    </location>
</feature>